<keyword evidence="4 8" id="KW-0812">Transmembrane</keyword>
<evidence type="ECO:0000256" key="2">
    <source>
        <dbReference type="ARBA" id="ARBA00007776"/>
    </source>
</evidence>
<dbReference type="GO" id="GO:0008360">
    <property type="term" value="P:regulation of cell shape"/>
    <property type="evidence" value="ECO:0007669"/>
    <property type="project" value="UniProtKB-KW"/>
</dbReference>
<accession>A0A7W9SH93</accession>
<proteinExistence type="inferred from homology"/>
<dbReference type="Proteomes" id="UP000522163">
    <property type="component" value="Unassembled WGS sequence"/>
</dbReference>
<feature type="transmembrane region" description="Helical" evidence="8">
    <location>
        <begin position="45"/>
        <end position="69"/>
    </location>
</feature>
<reference evidence="9 10" key="1">
    <citation type="submission" date="2020-08" db="EMBL/GenBank/DDBJ databases">
        <title>Genomic Encyclopedia of Type Strains, Phase IV (KMG-IV): sequencing the most valuable type-strain genomes for metagenomic binning, comparative biology and taxonomic classification.</title>
        <authorList>
            <person name="Goeker M."/>
        </authorList>
    </citation>
    <scope>NUCLEOTIDE SEQUENCE [LARGE SCALE GENOMIC DNA]</scope>
    <source>
        <strain evidence="9 10">DSM 17245</strain>
    </source>
</reference>
<evidence type="ECO:0000313" key="10">
    <source>
        <dbReference type="Proteomes" id="UP000522163"/>
    </source>
</evidence>
<evidence type="ECO:0000256" key="4">
    <source>
        <dbReference type="ARBA" id="ARBA00022692"/>
    </source>
</evidence>
<evidence type="ECO:0000256" key="6">
    <source>
        <dbReference type="ARBA" id="ARBA00022989"/>
    </source>
</evidence>
<gene>
    <name evidence="9" type="ORF">HNQ46_001380</name>
</gene>
<evidence type="ECO:0000256" key="7">
    <source>
        <dbReference type="ARBA" id="ARBA00023136"/>
    </source>
</evidence>
<evidence type="ECO:0000256" key="3">
    <source>
        <dbReference type="ARBA" id="ARBA00022475"/>
    </source>
</evidence>
<sequence length="177" mass="20379">MQNKKVGKASAKRIMAMFYFALLILAFLLQTSVFPLLPFLSASPNLLLILCFSFGFYYGSLPGMFYGLCAGLLMDLFYSGPFGFYSLIFVLIGYGNGYFHHYYYEEYITLPLFLCVVSGLIYHLYIYIFRFAVRGKGNIPYYALHIVLPSIVFSFLLTVVLYRFFFSASKKLEEKVL</sequence>
<protein>
    <submittedName>
        <fullName evidence="9">Rod shape-determining protein MreD</fullName>
    </submittedName>
</protein>
<comment type="similarity">
    <text evidence="2">Belongs to the MreD family.</text>
</comment>
<keyword evidence="6 8" id="KW-1133">Transmembrane helix</keyword>
<evidence type="ECO:0000313" key="9">
    <source>
        <dbReference type="EMBL" id="MBB6041400.1"/>
    </source>
</evidence>
<dbReference type="AlphaFoldDB" id="A0A7W9SH93"/>
<evidence type="ECO:0000256" key="5">
    <source>
        <dbReference type="ARBA" id="ARBA00022960"/>
    </source>
</evidence>
<dbReference type="GO" id="GO:0005886">
    <property type="term" value="C:plasma membrane"/>
    <property type="evidence" value="ECO:0007669"/>
    <property type="project" value="UniProtKB-SubCell"/>
</dbReference>
<evidence type="ECO:0000256" key="1">
    <source>
        <dbReference type="ARBA" id="ARBA00004651"/>
    </source>
</evidence>
<feature type="transmembrane region" description="Helical" evidence="8">
    <location>
        <begin position="107"/>
        <end position="129"/>
    </location>
</feature>
<evidence type="ECO:0000256" key="8">
    <source>
        <dbReference type="SAM" id="Phobius"/>
    </source>
</evidence>
<dbReference type="NCBIfam" id="TIGR03426">
    <property type="entry name" value="shape_MreD"/>
    <property type="match status" value="1"/>
</dbReference>
<feature type="transmembrane region" description="Helical" evidence="8">
    <location>
        <begin position="141"/>
        <end position="165"/>
    </location>
</feature>
<dbReference type="Pfam" id="PF04093">
    <property type="entry name" value="MreD"/>
    <property type="match status" value="1"/>
</dbReference>
<name>A0A7W9SH93_9FIRM</name>
<comment type="subcellular location">
    <subcellularLocation>
        <location evidence="1">Cell membrane</location>
        <topology evidence="1">Multi-pass membrane protein</topology>
    </subcellularLocation>
</comment>
<keyword evidence="5" id="KW-0133">Cell shape</keyword>
<dbReference type="InterPro" id="IPR007227">
    <property type="entry name" value="Cell_shape_determining_MreD"/>
</dbReference>
<organism evidence="9 10">
    <name type="scientific">Oribacterium sinus</name>
    <dbReference type="NCBI Taxonomy" id="237576"/>
    <lineage>
        <taxon>Bacteria</taxon>
        <taxon>Bacillati</taxon>
        <taxon>Bacillota</taxon>
        <taxon>Clostridia</taxon>
        <taxon>Lachnospirales</taxon>
        <taxon>Lachnospiraceae</taxon>
        <taxon>Oribacterium</taxon>
    </lineage>
</organism>
<dbReference type="EMBL" id="JACHHH010000006">
    <property type="protein sequence ID" value="MBB6041400.1"/>
    <property type="molecule type" value="Genomic_DNA"/>
</dbReference>
<comment type="caution">
    <text evidence="9">The sequence shown here is derived from an EMBL/GenBank/DDBJ whole genome shotgun (WGS) entry which is preliminary data.</text>
</comment>
<feature type="transmembrane region" description="Helical" evidence="8">
    <location>
        <begin position="76"/>
        <end position="95"/>
    </location>
</feature>
<keyword evidence="7 8" id="KW-0472">Membrane</keyword>
<keyword evidence="3" id="KW-1003">Cell membrane</keyword>